<dbReference type="AlphaFoldDB" id="A0A5B8XY70"/>
<gene>
    <name evidence="1" type="ORF">FRD01_22260</name>
</gene>
<sequence length="294" mass="34049">MEKYIRGHEKVDWWLDDVWAEGCVGLDHDEKLILVLDRSSDLSEAESDYFFELMGALWKSWGWKVQRVSKMEDIAVHMGYAAEDVLWVPEAEEPCALHGITDAWHSDRQIYTLITAAGTDYGTNEFSLNLLANGPRLLDYIQNFPRLEKVLEVSSHVDLAWIDAYIFFEPSNKSMVIHTPNMFFARHLKHIQRAWPQWRVDIVLAGAAEHFQMAGSEMPNLLIPRKKAEQEQEVVRVRVLERLSKKPNNPLEWFTETMWKIGAVANESAKRGPPQESLTYRERTKLINRALSLI</sequence>
<accession>A0A5B8XY70</accession>
<evidence type="ECO:0000313" key="1">
    <source>
        <dbReference type="EMBL" id="QED29908.1"/>
    </source>
</evidence>
<keyword evidence="2" id="KW-1185">Reference proteome</keyword>
<dbReference type="RefSeq" id="WP_146963141.1">
    <property type="nucleotide sequence ID" value="NZ_CP042467.1"/>
</dbReference>
<dbReference type="OrthoDB" id="2528990at2"/>
<reference evidence="1 2" key="1">
    <citation type="submission" date="2019-08" db="EMBL/GenBank/DDBJ databases">
        <authorList>
            <person name="Liang Q."/>
        </authorList>
    </citation>
    <scope>NUCLEOTIDE SEQUENCE [LARGE SCALE GENOMIC DNA]</scope>
    <source>
        <strain evidence="1 2">V1718</strain>
    </source>
</reference>
<proteinExistence type="predicted"/>
<evidence type="ECO:0000313" key="2">
    <source>
        <dbReference type="Proteomes" id="UP000321595"/>
    </source>
</evidence>
<organism evidence="1 2">
    <name type="scientific">Microvenator marinus</name>
    <dbReference type="NCBI Taxonomy" id="2600177"/>
    <lineage>
        <taxon>Bacteria</taxon>
        <taxon>Deltaproteobacteria</taxon>
        <taxon>Bradymonadales</taxon>
        <taxon>Microvenatoraceae</taxon>
        <taxon>Microvenator</taxon>
    </lineage>
</organism>
<protein>
    <submittedName>
        <fullName evidence="1">Uncharacterized protein</fullName>
    </submittedName>
</protein>
<name>A0A5B8XY70_9DELT</name>
<dbReference type="EMBL" id="CP042467">
    <property type="protein sequence ID" value="QED29908.1"/>
    <property type="molecule type" value="Genomic_DNA"/>
</dbReference>
<dbReference type="KEGG" id="bbae:FRD01_22260"/>
<dbReference type="Proteomes" id="UP000321595">
    <property type="component" value="Chromosome"/>
</dbReference>